<dbReference type="InterPro" id="IPR036979">
    <property type="entry name" value="CM_dom_sf"/>
</dbReference>
<dbReference type="GO" id="GO:0005737">
    <property type="term" value="C:cytoplasm"/>
    <property type="evidence" value="ECO:0007669"/>
    <property type="project" value="UniProtKB-SubCell"/>
</dbReference>
<evidence type="ECO:0000259" key="22">
    <source>
        <dbReference type="PROSITE" id="PS51671"/>
    </source>
</evidence>
<organism evidence="23 24">
    <name type="scientific">[Clostridium] cellulosi</name>
    <dbReference type="NCBI Taxonomy" id="29343"/>
    <lineage>
        <taxon>Bacteria</taxon>
        <taxon>Bacillati</taxon>
        <taxon>Bacillota</taxon>
        <taxon>Clostridia</taxon>
        <taxon>Eubacteriales</taxon>
        <taxon>Oscillospiraceae</taxon>
        <taxon>Oscillospiraceae incertae sedis</taxon>
    </lineage>
</organism>
<sequence length="378" mass="42169">MTLDEARKEIDKIDSLLFELFLKRMRVSDDIARIKMREGIPILNTAREKEVLAKAEKTAPEEYAQYTVALTNFIMELSRSRQRDILSIESNKDNAFFNEIKSPRKPVESPRLAVQGVPGSFAGKAAATMYPDGKLQFVEKWDEVLCALQDGSADYGVLPVENSTAGSVIDVYDLLLKYKCYIAKGLQLPVTHCLVGVRGASISDIKNVYSHPHAFPQCRSFLEQHPRINKIPYINTALAAKMVAECGDKSKAAIASADCAHLYGLDIIAPSIQDSDLNCTRFIAVSKEFELPDNANKISLVFSLPHITGSLYRTLGRFALNGLNLTKIESRPDPKTPFEYYFYVDVIGNLKAQKTAKLLGAFSEELPFFSFLGNYCEE</sequence>
<dbReference type="AlphaFoldDB" id="A0A078KMJ4"/>
<dbReference type="Pfam" id="PF01817">
    <property type="entry name" value="CM_2"/>
    <property type="match status" value="1"/>
</dbReference>
<comment type="catalytic activity">
    <reaction evidence="1">
        <text>chorismate = prephenate</text>
        <dbReference type="Rhea" id="RHEA:13897"/>
        <dbReference type="ChEBI" id="CHEBI:29748"/>
        <dbReference type="ChEBI" id="CHEBI:29934"/>
        <dbReference type="EC" id="5.4.99.5"/>
    </reaction>
</comment>
<keyword evidence="11" id="KW-0057">Aromatic amino acid biosynthesis</keyword>
<dbReference type="Proteomes" id="UP000032431">
    <property type="component" value="Chromosome I"/>
</dbReference>
<evidence type="ECO:0000256" key="7">
    <source>
        <dbReference type="ARBA" id="ARBA00014401"/>
    </source>
</evidence>
<dbReference type="InterPro" id="IPR002912">
    <property type="entry name" value="ACT_dom"/>
</dbReference>
<feature type="site" description="Essential for prephenate dehydratase activity" evidence="19">
    <location>
        <position position="280"/>
    </location>
</feature>
<dbReference type="InterPro" id="IPR002701">
    <property type="entry name" value="CM_II_prokaryot"/>
</dbReference>
<dbReference type="InterPro" id="IPR036263">
    <property type="entry name" value="Chorismate_II_sf"/>
</dbReference>
<protein>
    <recommendedName>
        <fullName evidence="7">Bifunctional chorismate mutase/prephenate dehydratase</fullName>
        <ecNumber evidence="6">4.2.1.51</ecNumber>
    </recommendedName>
    <alternativeName>
        <fullName evidence="17">Chorismate mutase-prephenate dehydratase</fullName>
    </alternativeName>
    <alternativeName>
        <fullName evidence="8">Prephenate dehydratase</fullName>
    </alternativeName>
    <alternativeName>
        <fullName evidence="16">p-protein</fullName>
    </alternativeName>
</protein>
<dbReference type="GO" id="GO:0004664">
    <property type="term" value="F:prephenate dehydratase activity"/>
    <property type="evidence" value="ECO:0007669"/>
    <property type="project" value="UniProtKB-EC"/>
</dbReference>
<dbReference type="SUPFAM" id="SSF55021">
    <property type="entry name" value="ACT-like"/>
    <property type="match status" value="1"/>
</dbReference>
<dbReference type="PROSITE" id="PS51168">
    <property type="entry name" value="CHORISMATE_MUT_2"/>
    <property type="match status" value="1"/>
</dbReference>
<evidence type="ECO:0000259" key="20">
    <source>
        <dbReference type="PROSITE" id="PS51168"/>
    </source>
</evidence>
<reference evidence="24" key="1">
    <citation type="submission" date="2014-07" db="EMBL/GenBank/DDBJ databases">
        <authorList>
            <person name="Wibberg D."/>
        </authorList>
    </citation>
    <scope>NUCLEOTIDE SEQUENCE [LARGE SCALE GENOMIC DNA]</scope>
    <source>
        <strain evidence="24">DG5</strain>
    </source>
</reference>
<accession>A0A078KMJ4</accession>
<dbReference type="InterPro" id="IPR018528">
    <property type="entry name" value="Preph_deHydtase_CS"/>
</dbReference>
<dbReference type="PROSITE" id="PS00857">
    <property type="entry name" value="PREPHENATE_DEHYDR_1"/>
    <property type="match status" value="1"/>
</dbReference>
<dbReference type="Pfam" id="PF00800">
    <property type="entry name" value="PDT"/>
    <property type="match status" value="1"/>
</dbReference>
<dbReference type="Gene3D" id="3.30.70.260">
    <property type="match status" value="1"/>
</dbReference>
<evidence type="ECO:0000256" key="4">
    <source>
        <dbReference type="ARBA" id="ARBA00004741"/>
    </source>
</evidence>
<comment type="subcellular location">
    <subcellularLocation>
        <location evidence="3">Cytoplasm</location>
    </subcellularLocation>
</comment>
<keyword evidence="15" id="KW-0511">Multifunctional enzyme</keyword>
<evidence type="ECO:0000256" key="13">
    <source>
        <dbReference type="ARBA" id="ARBA00023235"/>
    </source>
</evidence>
<dbReference type="EC" id="4.2.1.51" evidence="6"/>
<dbReference type="STRING" id="29343.CCDG5_1828"/>
<dbReference type="InterPro" id="IPR008242">
    <property type="entry name" value="Chor_mutase/pphenate_deHydtase"/>
</dbReference>
<evidence type="ECO:0000256" key="3">
    <source>
        <dbReference type="ARBA" id="ARBA00004496"/>
    </source>
</evidence>
<evidence type="ECO:0000256" key="17">
    <source>
        <dbReference type="ARBA" id="ARBA00031520"/>
    </source>
</evidence>
<feature type="domain" description="Chorismate mutase" evidence="20">
    <location>
        <begin position="1"/>
        <end position="86"/>
    </location>
</feature>
<gene>
    <name evidence="23" type="ORF">CCDG5_1828</name>
</gene>
<dbReference type="CDD" id="cd13631">
    <property type="entry name" value="PBP2_Ct-PDT_like"/>
    <property type="match status" value="1"/>
</dbReference>
<dbReference type="PROSITE" id="PS51671">
    <property type="entry name" value="ACT"/>
    <property type="match status" value="1"/>
</dbReference>
<evidence type="ECO:0000256" key="14">
    <source>
        <dbReference type="ARBA" id="ARBA00023239"/>
    </source>
</evidence>
<dbReference type="PATRIC" id="fig|29343.3.peg.1920"/>
<keyword evidence="12" id="KW-0584">Phenylalanine biosynthesis</keyword>
<evidence type="ECO:0000256" key="19">
    <source>
        <dbReference type="PIRSR" id="PIRSR001500-2"/>
    </source>
</evidence>
<keyword evidence="24" id="KW-1185">Reference proteome</keyword>
<dbReference type="KEGG" id="ccel:CCDG5_1828"/>
<dbReference type="PIRSF" id="PIRSF001500">
    <property type="entry name" value="Chor_mut_pdt_Ppr"/>
    <property type="match status" value="1"/>
</dbReference>
<evidence type="ECO:0000259" key="21">
    <source>
        <dbReference type="PROSITE" id="PS51171"/>
    </source>
</evidence>
<evidence type="ECO:0000256" key="18">
    <source>
        <dbReference type="ARBA" id="ARBA00047848"/>
    </source>
</evidence>
<evidence type="ECO:0000256" key="11">
    <source>
        <dbReference type="ARBA" id="ARBA00023141"/>
    </source>
</evidence>
<evidence type="ECO:0000256" key="6">
    <source>
        <dbReference type="ARBA" id="ARBA00013147"/>
    </source>
</evidence>
<comment type="catalytic activity">
    <reaction evidence="18">
        <text>prephenate + H(+) = 3-phenylpyruvate + CO2 + H2O</text>
        <dbReference type="Rhea" id="RHEA:21648"/>
        <dbReference type="ChEBI" id="CHEBI:15377"/>
        <dbReference type="ChEBI" id="CHEBI:15378"/>
        <dbReference type="ChEBI" id="CHEBI:16526"/>
        <dbReference type="ChEBI" id="CHEBI:18005"/>
        <dbReference type="ChEBI" id="CHEBI:29934"/>
        <dbReference type="EC" id="4.2.1.51"/>
    </reaction>
</comment>
<dbReference type="InterPro" id="IPR045865">
    <property type="entry name" value="ACT-like_dom_sf"/>
</dbReference>
<keyword evidence="13" id="KW-0413">Isomerase</keyword>
<dbReference type="GO" id="GO:0046417">
    <property type="term" value="P:chorismate metabolic process"/>
    <property type="evidence" value="ECO:0007669"/>
    <property type="project" value="InterPro"/>
</dbReference>
<dbReference type="InterPro" id="IPR001086">
    <property type="entry name" value="Preph_deHydtase"/>
</dbReference>
<keyword evidence="9" id="KW-0963">Cytoplasm</keyword>
<feature type="domain" description="ACT" evidence="22">
    <location>
        <begin position="299"/>
        <end position="378"/>
    </location>
</feature>
<dbReference type="PANTHER" id="PTHR21022:SF19">
    <property type="entry name" value="PREPHENATE DEHYDRATASE-RELATED"/>
    <property type="match status" value="1"/>
</dbReference>
<evidence type="ECO:0000256" key="9">
    <source>
        <dbReference type="ARBA" id="ARBA00022490"/>
    </source>
</evidence>
<dbReference type="HOGENOM" id="CLU_035008_1_1_9"/>
<evidence type="ECO:0000256" key="1">
    <source>
        <dbReference type="ARBA" id="ARBA00000824"/>
    </source>
</evidence>
<dbReference type="GO" id="GO:0004106">
    <property type="term" value="F:chorismate mutase activity"/>
    <property type="evidence" value="ECO:0007669"/>
    <property type="project" value="UniProtKB-EC"/>
</dbReference>
<evidence type="ECO:0000313" key="24">
    <source>
        <dbReference type="Proteomes" id="UP000032431"/>
    </source>
</evidence>
<dbReference type="PROSITE" id="PS51171">
    <property type="entry name" value="PREPHENATE_DEHYDR_3"/>
    <property type="match status" value="1"/>
</dbReference>
<dbReference type="OrthoDB" id="9802281at2"/>
<evidence type="ECO:0000256" key="2">
    <source>
        <dbReference type="ARBA" id="ARBA00002364"/>
    </source>
</evidence>
<evidence type="ECO:0000256" key="15">
    <source>
        <dbReference type="ARBA" id="ARBA00023268"/>
    </source>
</evidence>
<dbReference type="SUPFAM" id="SSF53850">
    <property type="entry name" value="Periplasmic binding protein-like II"/>
    <property type="match status" value="1"/>
</dbReference>
<dbReference type="Gene3D" id="1.20.59.10">
    <property type="entry name" value="Chorismate mutase"/>
    <property type="match status" value="1"/>
</dbReference>
<name>A0A078KMJ4_9FIRM</name>
<evidence type="ECO:0000256" key="12">
    <source>
        <dbReference type="ARBA" id="ARBA00023222"/>
    </source>
</evidence>
<dbReference type="UniPathway" id="UPA00121">
    <property type="reaction ID" value="UER00345"/>
</dbReference>
<comment type="function">
    <text evidence="2">Catalyzes the Claisen rearrangement of chorismate to prephenate and the decarboxylation/dehydration of prephenate to phenylpyruvate.</text>
</comment>
<dbReference type="PROSITE" id="PS00858">
    <property type="entry name" value="PREPHENATE_DEHYDR_2"/>
    <property type="match status" value="1"/>
</dbReference>
<dbReference type="EMBL" id="LM995447">
    <property type="protein sequence ID" value="CDZ24926.1"/>
    <property type="molecule type" value="Genomic_DNA"/>
</dbReference>
<dbReference type="Gene3D" id="3.40.190.10">
    <property type="entry name" value="Periplasmic binding protein-like II"/>
    <property type="match status" value="2"/>
</dbReference>
<dbReference type="CDD" id="cd04905">
    <property type="entry name" value="ACT_CM-PDT"/>
    <property type="match status" value="1"/>
</dbReference>
<dbReference type="SUPFAM" id="SSF48600">
    <property type="entry name" value="Chorismate mutase II"/>
    <property type="match status" value="1"/>
</dbReference>
<dbReference type="UniPathway" id="UPA00120">
    <property type="reaction ID" value="UER00203"/>
</dbReference>
<dbReference type="GO" id="GO:0009094">
    <property type="term" value="P:L-phenylalanine biosynthetic process"/>
    <property type="evidence" value="ECO:0007669"/>
    <property type="project" value="UniProtKB-UniPathway"/>
</dbReference>
<dbReference type="SMART" id="SM00830">
    <property type="entry name" value="CM_2"/>
    <property type="match status" value="1"/>
</dbReference>
<evidence type="ECO:0000256" key="10">
    <source>
        <dbReference type="ARBA" id="ARBA00022605"/>
    </source>
</evidence>
<evidence type="ECO:0000256" key="8">
    <source>
        <dbReference type="ARBA" id="ARBA00021872"/>
    </source>
</evidence>
<evidence type="ECO:0000256" key="5">
    <source>
        <dbReference type="ARBA" id="ARBA00004817"/>
    </source>
</evidence>
<keyword evidence="10" id="KW-0028">Amino-acid biosynthesis</keyword>
<keyword evidence="14 23" id="KW-0456">Lyase</keyword>
<proteinExistence type="predicted"/>
<evidence type="ECO:0000256" key="16">
    <source>
        <dbReference type="ARBA" id="ARBA00031175"/>
    </source>
</evidence>
<feature type="domain" description="Prephenate dehydratase" evidence="21">
    <location>
        <begin position="111"/>
        <end position="287"/>
    </location>
</feature>
<comment type="pathway">
    <text evidence="5">Metabolic intermediate biosynthesis; prephenate biosynthesis; prephenate from chorismate: step 1/1.</text>
</comment>
<evidence type="ECO:0000313" key="23">
    <source>
        <dbReference type="EMBL" id="CDZ24926.1"/>
    </source>
</evidence>
<dbReference type="PANTHER" id="PTHR21022">
    <property type="entry name" value="PREPHENATE DEHYDRATASE P PROTEIN"/>
    <property type="match status" value="1"/>
</dbReference>
<comment type="pathway">
    <text evidence="4">Amino-acid biosynthesis; L-phenylalanine biosynthesis; phenylpyruvate from prephenate: step 1/1.</text>
</comment>